<protein>
    <submittedName>
        <fullName evidence="2">Uncharacterized protein</fullName>
    </submittedName>
</protein>
<accession>A0A2P9AHQ7</accession>
<evidence type="ECO:0000256" key="1">
    <source>
        <dbReference type="SAM" id="MobiDB-lite"/>
    </source>
</evidence>
<sequence length="145" mass="15623">MGAGDWRKPKRHSISPPCEKDVRQGRGDRGFIPAWVPRPHQSGGEVARRSRDGEGEPRPTKAPSPAASRPPLPRFAGARNPGLERFEGQHPSALPGISPQGEIGSFAGGATIGNWSEATAWTILEHPSRRCYVAPIDRGAPYCRG</sequence>
<evidence type="ECO:0000313" key="3">
    <source>
        <dbReference type="Proteomes" id="UP000245698"/>
    </source>
</evidence>
<organism evidence="2 3">
    <name type="scientific">Mesorhizobium delmotii</name>
    <dbReference type="NCBI Taxonomy" id="1631247"/>
    <lineage>
        <taxon>Bacteria</taxon>
        <taxon>Pseudomonadati</taxon>
        <taxon>Pseudomonadota</taxon>
        <taxon>Alphaproteobacteria</taxon>
        <taxon>Hyphomicrobiales</taxon>
        <taxon>Phyllobacteriaceae</taxon>
        <taxon>Mesorhizobium</taxon>
    </lineage>
</organism>
<feature type="compositionally biased region" description="Basic and acidic residues" evidence="1">
    <location>
        <begin position="18"/>
        <end position="29"/>
    </location>
</feature>
<dbReference type="EMBL" id="FUIG01000023">
    <property type="protein sequence ID" value="SJM30668.1"/>
    <property type="molecule type" value="Genomic_DNA"/>
</dbReference>
<dbReference type="AlphaFoldDB" id="A0A2P9AHQ7"/>
<dbReference type="Proteomes" id="UP000245698">
    <property type="component" value="Unassembled WGS sequence"/>
</dbReference>
<evidence type="ECO:0000313" key="2">
    <source>
        <dbReference type="EMBL" id="SJM30668.1"/>
    </source>
</evidence>
<name>A0A2P9AHQ7_9HYPH</name>
<proteinExistence type="predicted"/>
<feature type="region of interest" description="Disordered" evidence="1">
    <location>
        <begin position="1"/>
        <end position="102"/>
    </location>
</feature>
<reference evidence="3" key="1">
    <citation type="submission" date="2016-12" db="EMBL/GenBank/DDBJ databases">
        <authorList>
            <person name="Brunel B."/>
        </authorList>
    </citation>
    <scope>NUCLEOTIDE SEQUENCE [LARGE SCALE GENOMIC DNA]</scope>
</reference>
<keyword evidence="3" id="KW-1185">Reference proteome</keyword>
<gene>
    <name evidence="2" type="ORF">BQ8482_170023</name>
</gene>
<feature type="compositionally biased region" description="Basic and acidic residues" evidence="1">
    <location>
        <begin position="46"/>
        <end position="59"/>
    </location>
</feature>